<reference evidence="1 2" key="1">
    <citation type="submission" date="2019-05" db="EMBL/GenBank/DDBJ databases">
        <title>Another draft genome of Portunus trituberculatus and its Hox gene families provides insights of decapod evolution.</title>
        <authorList>
            <person name="Jeong J.-H."/>
            <person name="Song I."/>
            <person name="Kim S."/>
            <person name="Choi T."/>
            <person name="Kim D."/>
            <person name="Ryu S."/>
            <person name="Kim W."/>
        </authorList>
    </citation>
    <scope>NUCLEOTIDE SEQUENCE [LARGE SCALE GENOMIC DNA]</scope>
    <source>
        <tissue evidence="1">Muscle</tissue>
    </source>
</reference>
<evidence type="ECO:0000313" key="2">
    <source>
        <dbReference type="Proteomes" id="UP000324222"/>
    </source>
</evidence>
<dbReference type="EMBL" id="VSRR010008755">
    <property type="protein sequence ID" value="MPC49245.1"/>
    <property type="molecule type" value="Genomic_DNA"/>
</dbReference>
<dbReference type="AlphaFoldDB" id="A0A5B7FV87"/>
<dbReference type="Proteomes" id="UP000324222">
    <property type="component" value="Unassembled WGS sequence"/>
</dbReference>
<sequence length="110" mass="11993">MSYSTQKCHPKGGFACHALQVAVKAKFDVYRHPQDIDRVLDDKGVTPNFSWPSIFLASSRERGEREMTKAGLGFFESKLNLPSSAPGHDVTKLAVGGISHVHCLLSPIAV</sequence>
<protein>
    <submittedName>
        <fullName evidence="1">Uncharacterized protein</fullName>
    </submittedName>
</protein>
<organism evidence="1 2">
    <name type="scientific">Portunus trituberculatus</name>
    <name type="common">Swimming crab</name>
    <name type="synonym">Neptunus trituberculatus</name>
    <dbReference type="NCBI Taxonomy" id="210409"/>
    <lineage>
        <taxon>Eukaryota</taxon>
        <taxon>Metazoa</taxon>
        <taxon>Ecdysozoa</taxon>
        <taxon>Arthropoda</taxon>
        <taxon>Crustacea</taxon>
        <taxon>Multicrustacea</taxon>
        <taxon>Malacostraca</taxon>
        <taxon>Eumalacostraca</taxon>
        <taxon>Eucarida</taxon>
        <taxon>Decapoda</taxon>
        <taxon>Pleocyemata</taxon>
        <taxon>Brachyura</taxon>
        <taxon>Eubrachyura</taxon>
        <taxon>Portunoidea</taxon>
        <taxon>Portunidae</taxon>
        <taxon>Portuninae</taxon>
        <taxon>Portunus</taxon>
    </lineage>
</organism>
<keyword evidence="2" id="KW-1185">Reference proteome</keyword>
<comment type="caution">
    <text evidence="1">The sequence shown here is derived from an EMBL/GenBank/DDBJ whole genome shotgun (WGS) entry which is preliminary data.</text>
</comment>
<accession>A0A5B7FV87</accession>
<gene>
    <name evidence="1" type="ORF">E2C01_043042</name>
</gene>
<name>A0A5B7FV87_PORTR</name>
<evidence type="ECO:0000313" key="1">
    <source>
        <dbReference type="EMBL" id="MPC49245.1"/>
    </source>
</evidence>
<proteinExistence type="predicted"/>